<dbReference type="Pfam" id="PF04965">
    <property type="entry name" value="GPW_gp25"/>
    <property type="match status" value="1"/>
</dbReference>
<proteinExistence type="predicted"/>
<dbReference type="Proteomes" id="UP000241620">
    <property type="component" value="Segment"/>
</dbReference>
<dbReference type="KEGG" id="vg:54987828"/>
<evidence type="ECO:0000313" key="3">
    <source>
        <dbReference type="Proteomes" id="UP000241620"/>
    </source>
</evidence>
<protein>
    <submittedName>
        <fullName evidence="2">Baseplate wedge protein</fullName>
    </submittedName>
</protein>
<name>A0A2K9V479_9CAUD</name>
<sequence>MSNYLVSANDLTTISLGEQDTVTSVLQNIAVILSTPKGTVPCYREFGIDIANILDRPENVAQPMLCAAIKEAIERFEPRATYMGTTFKEAPDTPGRMLPVVEVSISA</sequence>
<organism evidence="2 3">
    <name type="scientific">Faecalibacterium phage FP_Taranis</name>
    <dbReference type="NCBI Taxonomy" id="2070186"/>
    <lineage>
        <taxon>Viruses</taxon>
        <taxon>Duplodnaviria</taxon>
        <taxon>Heunggongvirae</taxon>
        <taxon>Uroviricota</taxon>
        <taxon>Caudoviricetes</taxon>
        <taxon>Taranisvirus</taxon>
        <taxon>Taranisvirus taranis</taxon>
    </lineage>
</organism>
<dbReference type="EMBL" id="MG711467">
    <property type="protein sequence ID" value="AUV56864.1"/>
    <property type="molecule type" value="Genomic_DNA"/>
</dbReference>
<dbReference type="GeneID" id="54987828"/>
<keyword evidence="3" id="KW-1185">Reference proteome</keyword>
<dbReference type="Gene3D" id="3.10.450.40">
    <property type="match status" value="1"/>
</dbReference>
<evidence type="ECO:0000313" key="2">
    <source>
        <dbReference type="EMBL" id="AUV56864.1"/>
    </source>
</evidence>
<dbReference type="InterPro" id="IPR007048">
    <property type="entry name" value="IraD/Gp25-like"/>
</dbReference>
<evidence type="ECO:0000259" key="1">
    <source>
        <dbReference type="Pfam" id="PF04965"/>
    </source>
</evidence>
<reference evidence="2 3" key="1">
    <citation type="submission" date="2017-12" db="EMBL/GenBank/DDBJ databases">
        <title>Phages infecting Faecalibacterium prausnitzii belong to novel viral genera that help decipher intestinal viromes.</title>
        <authorList>
            <person name="Petit M.-A."/>
            <person name="De Paepe M."/>
            <person name="Benevides L."/>
            <person name="Langella P."/>
        </authorList>
    </citation>
    <scope>NUCLEOTIDE SEQUENCE [LARGE SCALE GENOMIC DNA]</scope>
</reference>
<accession>A0A2K9V479</accession>
<feature type="domain" description="IraD/Gp25-like" evidence="1">
    <location>
        <begin position="23"/>
        <end position="93"/>
    </location>
</feature>
<dbReference type="RefSeq" id="YP_009797414.1">
    <property type="nucleotide sequence ID" value="NC_047914.1"/>
</dbReference>
<dbReference type="SUPFAM" id="SSF160719">
    <property type="entry name" value="gpW/gp25-like"/>
    <property type="match status" value="1"/>
</dbReference>